<dbReference type="Pfam" id="PF00132">
    <property type="entry name" value="Hexapep"/>
    <property type="match status" value="1"/>
</dbReference>
<dbReference type="PANTHER" id="PTHR23416:SF23">
    <property type="entry name" value="ACETYLTRANSFERASE C18B11.09C-RELATED"/>
    <property type="match status" value="1"/>
</dbReference>
<evidence type="ECO:0008006" key="5">
    <source>
        <dbReference type="Google" id="ProtNLM"/>
    </source>
</evidence>
<dbReference type="EMBL" id="MPTO01000027">
    <property type="protein sequence ID" value="OME13837.1"/>
    <property type="molecule type" value="Genomic_DNA"/>
</dbReference>
<dbReference type="SUPFAM" id="SSF51161">
    <property type="entry name" value="Trimeric LpxA-like enzymes"/>
    <property type="match status" value="1"/>
</dbReference>
<dbReference type="CDD" id="cd04647">
    <property type="entry name" value="LbH_MAT_like"/>
    <property type="match status" value="1"/>
</dbReference>
<dbReference type="Proteomes" id="UP000187323">
    <property type="component" value="Unassembled WGS sequence"/>
</dbReference>
<gene>
    <name evidence="3" type="ORF">BSK47_24610</name>
</gene>
<evidence type="ECO:0000256" key="2">
    <source>
        <dbReference type="ARBA" id="ARBA00022679"/>
    </source>
</evidence>
<dbReference type="Gene3D" id="2.160.10.10">
    <property type="entry name" value="Hexapeptide repeat proteins"/>
    <property type="match status" value="1"/>
</dbReference>
<protein>
    <recommendedName>
        <fullName evidence="5">Galacturonic acid acetylase</fullName>
    </recommendedName>
</protein>
<dbReference type="GO" id="GO:0008374">
    <property type="term" value="F:O-acyltransferase activity"/>
    <property type="evidence" value="ECO:0007669"/>
    <property type="project" value="TreeGrafter"/>
</dbReference>
<accession>A0AB36J8Z3</accession>
<comment type="similarity">
    <text evidence="1">Belongs to the transferase hexapeptide repeat family.</text>
</comment>
<name>A0AB36J8Z3_9BACL</name>
<dbReference type="PANTHER" id="PTHR23416">
    <property type="entry name" value="SIALIC ACID SYNTHASE-RELATED"/>
    <property type="match status" value="1"/>
</dbReference>
<dbReference type="InterPro" id="IPR051159">
    <property type="entry name" value="Hexapeptide_acetyltransf"/>
</dbReference>
<evidence type="ECO:0000313" key="4">
    <source>
        <dbReference type="Proteomes" id="UP000187323"/>
    </source>
</evidence>
<dbReference type="InterPro" id="IPR011004">
    <property type="entry name" value="Trimer_LpxA-like_sf"/>
</dbReference>
<dbReference type="GO" id="GO:0005829">
    <property type="term" value="C:cytosol"/>
    <property type="evidence" value="ECO:0007669"/>
    <property type="project" value="TreeGrafter"/>
</dbReference>
<proteinExistence type="inferred from homology"/>
<evidence type="ECO:0000256" key="1">
    <source>
        <dbReference type="ARBA" id="ARBA00007274"/>
    </source>
</evidence>
<reference evidence="3 4" key="1">
    <citation type="submission" date="2016-10" db="EMBL/GenBank/DDBJ databases">
        <title>Paenibacillus species isolates.</title>
        <authorList>
            <person name="Beno S.M."/>
        </authorList>
    </citation>
    <scope>NUCLEOTIDE SEQUENCE [LARGE SCALE GENOMIC DNA]</scope>
    <source>
        <strain evidence="3 4">FSL H7-0918</strain>
    </source>
</reference>
<sequence>MFRKIFGFSRYLYYKLKSLFLNNGNISFNTRILLPISLNFEVHKKSEVKLGKVIFNKNVSIRVRESAKLIIGTGVNFNNACIVTCRGDINIGNNVLFGPNVMVFDHDHDYLAKDYANNFKIGKIVIEDNVWIGANVIILKNTIIKKNSVIAAGTVVRGTVGENSIVYNKRDIIQKAKG</sequence>
<organism evidence="3 4">
    <name type="scientific">Paenibacillus odorifer</name>
    <dbReference type="NCBI Taxonomy" id="189426"/>
    <lineage>
        <taxon>Bacteria</taxon>
        <taxon>Bacillati</taxon>
        <taxon>Bacillota</taxon>
        <taxon>Bacilli</taxon>
        <taxon>Bacillales</taxon>
        <taxon>Paenibacillaceae</taxon>
        <taxon>Paenibacillus</taxon>
    </lineage>
</organism>
<comment type="caution">
    <text evidence="3">The sequence shown here is derived from an EMBL/GenBank/DDBJ whole genome shotgun (WGS) entry which is preliminary data.</text>
</comment>
<dbReference type="InterPro" id="IPR001451">
    <property type="entry name" value="Hexapep"/>
</dbReference>
<dbReference type="AlphaFoldDB" id="A0AB36J8Z3"/>
<evidence type="ECO:0000313" key="3">
    <source>
        <dbReference type="EMBL" id="OME13837.1"/>
    </source>
</evidence>
<keyword evidence="2" id="KW-0808">Transferase</keyword>